<keyword evidence="1" id="KW-0812">Transmembrane</keyword>
<keyword evidence="3" id="KW-1185">Reference proteome</keyword>
<evidence type="ECO:0000256" key="1">
    <source>
        <dbReference type="SAM" id="Phobius"/>
    </source>
</evidence>
<accession>A0ABD2NBW8</accession>
<keyword evidence="1" id="KW-0472">Membrane</keyword>
<reference evidence="2 3" key="1">
    <citation type="journal article" date="2021" name="BMC Biol.">
        <title>Horizontally acquired antibacterial genes associated with adaptive radiation of ladybird beetles.</title>
        <authorList>
            <person name="Li H.S."/>
            <person name="Tang X.F."/>
            <person name="Huang Y.H."/>
            <person name="Xu Z.Y."/>
            <person name="Chen M.L."/>
            <person name="Du X.Y."/>
            <person name="Qiu B.Y."/>
            <person name="Chen P.T."/>
            <person name="Zhang W."/>
            <person name="Slipinski A."/>
            <person name="Escalona H.E."/>
            <person name="Waterhouse R.M."/>
            <person name="Zwick A."/>
            <person name="Pang H."/>
        </authorList>
    </citation>
    <scope>NUCLEOTIDE SEQUENCE [LARGE SCALE GENOMIC DNA]</scope>
    <source>
        <strain evidence="2">SYSU2018</strain>
    </source>
</reference>
<feature type="transmembrane region" description="Helical" evidence="1">
    <location>
        <begin position="28"/>
        <end position="49"/>
    </location>
</feature>
<sequence length="123" mass="14316">MSAVFDEREEYLKSPYFKKHIFSDYSPFYITITICAIIGISIIVLNFVLGCCSRYSDYWTDRHTGNRWLVSLWTATPHLQPPLDYTELKVISVQNRAANSEAPPLIQPPKLEYLELQKRESDI</sequence>
<proteinExistence type="predicted"/>
<keyword evidence="1" id="KW-1133">Transmembrane helix</keyword>
<evidence type="ECO:0000313" key="3">
    <source>
        <dbReference type="Proteomes" id="UP001516400"/>
    </source>
</evidence>
<dbReference type="AlphaFoldDB" id="A0ABD2NBW8"/>
<dbReference type="EMBL" id="JABFTP020000083">
    <property type="protein sequence ID" value="KAL3276044.1"/>
    <property type="molecule type" value="Genomic_DNA"/>
</dbReference>
<protein>
    <submittedName>
        <fullName evidence="2">Uncharacterized protein</fullName>
    </submittedName>
</protein>
<dbReference type="Proteomes" id="UP001516400">
    <property type="component" value="Unassembled WGS sequence"/>
</dbReference>
<comment type="caution">
    <text evidence="2">The sequence shown here is derived from an EMBL/GenBank/DDBJ whole genome shotgun (WGS) entry which is preliminary data.</text>
</comment>
<name>A0ABD2NBW8_9CUCU</name>
<gene>
    <name evidence="2" type="ORF">HHI36_020773</name>
</gene>
<organism evidence="2 3">
    <name type="scientific">Cryptolaemus montrouzieri</name>
    <dbReference type="NCBI Taxonomy" id="559131"/>
    <lineage>
        <taxon>Eukaryota</taxon>
        <taxon>Metazoa</taxon>
        <taxon>Ecdysozoa</taxon>
        <taxon>Arthropoda</taxon>
        <taxon>Hexapoda</taxon>
        <taxon>Insecta</taxon>
        <taxon>Pterygota</taxon>
        <taxon>Neoptera</taxon>
        <taxon>Endopterygota</taxon>
        <taxon>Coleoptera</taxon>
        <taxon>Polyphaga</taxon>
        <taxon>Cucujiformia</taxon>
        <taxon>Coccinelloidea</taxon>
        <taxon>Coccinellidae</taxon>
        <taxon>Scymninae</taxon>
        <taxon>Scymnini</taxon>
        <taxon>Cryptolaemus</taxon>
    </lineage>
</organism>
<evidence type="ECO:0000313" key="2">
    <source>
        <dbReference type="EMBL" id="KAL3276044.1"/>
    </source>
</evidence>